<evidence type="ECO:0000256" key="1">
    <source>
        <dbReference type="SAM" id="MobiDB-lite"/>
    </source>
</evidence>
<dbReference type="AlphaFoldDB" id="A0AAV7XVN6"/>
<keyword evidence="3" id="KW-1185">Reference proteome</keyword>
<evidence type="ECO:0000313" key="3">
    <source>
        <dbReference type="Proteomes" id="UP001075354"/>
    </source>
</evidence>
<feature type="region of interest" description="Disordered" evidence="1">
    <location>
        <begin position="143"/>
        <end position="172"/>
    </location>
</feature>
<proteinExistence type="predicted"/>
<evidence type="ECO:0000313" key="2">
    <source>
        <dbReference type="EMBL" id="KAJ1529285.1"/>
    </source>
</evidence>
<protein>
    <submittedName>
        <fullName evidence="2">Uncharacterized protein</fullName>
    </submittedName>
</protein>
<feature type="compositionally biased region" description="Gly residues" evidence="1">
    <location>
        <begin position="162"/>
        <end position="172"/>
    </location>
</feature>
<comment type="caution">
    <text evidence="2">The sequence shown here is derived from an EMBL/GenBank/DDBJ whole genome shotgun (WGS) entry which is preliminary data.</text>
</comment>
<feature type="compositionally biased region" description="Basic residues" evidence="1">
    <location>
        <begin position="144"/>
        <end position="156"/>
    </location>
</feature>
<reference evidence="2" key="1">
    <citation type="submission" date="2022-12" db="EMBL/GenBank/DDBJ databases">
        <title>Chromosome-level genome assembly of the bean flower thrips Megalurothrips usitatus.</title>
        <authorList>
            <person name="Ma L."/>
            <person name="Liu Q."/>
            <person name="Li H."/>
            <person name="Cai W."/>
        </authorList>
    </citation>
    <scope>NUCLEOTIDE SEQUENCE</scope>
    <source>
        <strain evidence="2">Cailab_2022a</strain>
    </source>
</reference>
<gene>
    <name evidence="2" type="ORF">ONE63_006083</name>
</gene>
<name>A0AAV7XVN6_9NEOP</name>
<dbReference type="Proteomes" id="UP001075354">
    <property type="component" value="Chromosome 3"/>
</dbReference>
<accession>A0AAV7XVN6</accession>
<sequence length="172" mass="19432">MSAEWFGAEKSWMKVRSVNKTMNVVEWDMDVLKEITTSVQSKWNMMERADGTYRASSIKGSATVCDDLHSKRPSIKALGYARSSLPKSCPIKEGLYSLRNHLPNENYFPVIIPGSQWRLANTWSAAGKTIIKFHVDIKIDRTRKLQGRRRRRRRGLRAQQEHGGGGGAGGAR</sequence>
<organism evidence="2 3">
    <name type="scientific">Megalurothrips usitatus</name>
    <name type="common">bean blossom thrips</name>
    <dbReference type="NCBI Taxonomy" id="439358"/>
    <lineage>
        <taxon>Eukaryota</taxon>
        <taxon>Metazoa</taxon>
        <taxon>Ecdysozoa</taxon>
        <taxon>Arthropoda</taxon>
        <taxon>Hexapoda</taxon>
        <taxon>Insecta</taxon>
        <taxon>Pterygota</taxon>
        <taxon>Neoptera</taxon>
        <taxon>Paraneoptera</taxon>
        <taxon>Thysanoptera</taxon>
        <taxon>Terebrantia</taxon>
        <taxon>Thripoidea</taxon>
        <taxon>Thripidae</taxon>
        <taxon>Megalurothrips</taxon>
    </lineage>
</organism>
<dbReference type="EMBL" id="JAPTSV010000003">
    <property type="protein sequence ID" value="KAJ1529285.1"/>
    <property type="molecule type" value="Genomic_DNA"/>
</dbReference>